<organism evidence="3 4">
    <name type="scientific">Dentiscutata erythropus</name>
    <dbReference type="NCBI Taxonomy" id="1348616"/>
    <lineage>
        <taxon>Eukaryota</taxon>
        <taxon>Fungi</taxon>
        <taxon>Fungi incertae sedis</taxon>
        <taxon>Mucoromycota</taxon>
        <taxon>Glomeromycotina</taxon>
        <taxon>Glomeromycetes</taxon>
        <taxon>Diversisporales</taxon>
        <taxon>Gigasporaceae</taxon>
        <taxon>Dentiscutata</taxon>
    </lineage>
</organism>
<dbReference type="GO" id="GO:0000027">
    <property type="term" value="P:ribosomal large subunit assembly"/>
    <property type="evidence" value="ECO:0007669"/>
    <property type="project" value="TreeGrafter"/>
</dbReference>
<sequence>MTMTSDKSIRKIKLVRNNIISLDSVNSMKSTIKTMLHEAEQESPDGALDGAIKVVTLIDTCIEILKSKGFYYKQTNSSGQPIIHDSITNDFAILDIQCDDNESGVKIRNSNTEIQNKVTTGKGNGRYDHVIKNGSKKISVQTDSKRTLGRLNNVSSVQTKSKRVSKQVFDRIEKIETKPNSKRTSKKVNTPLVPKRTSKKVDDGAVKIPTARTHSKRPSNEAQLSKSISKPNLKEIFDRVDIPKFSEKSSHIPEFIYPFSFKKDFIDTEFPQEQSPNEEFDIAKLDHMFVNPFAEIYGDDNNGLNINGSEVESPFRVDASAVNTSIPSSNMQFCTESETGHVLENSLSKFGPSPFWADIMNFNNIGIDPSSASCKEIQNLINANDFNIDNLTNSTLNFNENAAINNAINFNMNQPELGNENNMVNAMNDIDNVFAYQMETFMGALALSDDNNTFPMLNTGGNNLSEVFMPTIVPTDTNNSDPTTSDNLMDIDINSYINDMSYSIDEFNTDGIIPSEHTIGIDALFHYDGDVATGSGYSVDSTVVNKKIAPKTKRRKRRTHIPQADESANPDAPKIQKSFVFKSGKVGKSVAALVKDMRKVMEPNTAIRLKERKRNRLKDFVSIAGPLGVTQFLIFTCTDNGTNLRLTRTPRGPTLCFKVLKYSLIGDVLASQINPKNLGKEYNSSPLLVLNNFGEEEKHMKLMINMFQNMFPSINVNKIRLSEARRVVLFNYNTDTKHIDFRHYNIDLKPAGLSKSVRRIVSTNVPNLHKYNDISEYVLREEHVSESEVESGVEATVTLAQELIGSDSRKSDKRVIKLREIGPRMELLLVKIQAGLCDGEILYHEFVHKTPEEIKKIQNEREQRKQLAALRRMEQERNVERKKAEKEAHRLATNGEKKGKLIKEQEQMSDNEESDVEESDIEESDIEDSIKKGFQDDSEDQSDSENDSEDQDDDDDDDNLDDEFSDLESERDDMDDYSKGIEDNLFKVDDDDDDDREGDSGNDSDVNLNLRDSEKSNKNQRQKRKFDSLKGKPKFSMKIGSNKRRKK</sequence>
<dbReference type="InterPro" id="IPR007109">
    <property type="entry name" value="Brix"/>
</dbReference>
<keyword evidence="4" id="KW-1185">Reference proteome</keyword>
<dbReference type="EMBL" id="CAJVPY010000206">
    <property type="protein sequence ID" value="CAG8457693.1"/>
    <property type="molecule type" value="Genomic_DNA"/>
</dbReference>
<dbReference type="PANTHER" id="PTHR12661:SF5">
    <property type="entry name" value="SUPPRESSOR OF SWI4 1 HOMOLOG"/>
    <property type="match status" value="1"/>
</dbReference>
<feature type="region of interest" description="Disordered" evidence="1">
    <location>
        <begin position="872"/>
        <end position="1047"/>
    </location>
</feature>
<dbReference type="SMART" id="SM00879">
    <property type="entry name" value="Brix"/>
    <property type="match status" value="1"/>
</dbReference>
<gene>
    <name evidence="3" type="ORF">DERYTH_LOCUS850</name>
</gene>
<feature type="compositionally biased region" description="Acidic residues" evidence="1">
    <location>
        <begin position="989"/>
        <end position="1002"/>
    </location>
</feature>
<dbReference type="InterPro" id="IPR045112">
    <property type="entry name" value="PPAN-like"/>
</dbReference>
<feature type="compositionally biased region" description="Acidic residues" evidence="1">
    <location>
        <begin position="936"/>
        <end position="975"/>
    </location>
</feature>
<feature type="compositionally biased region" description="Basic and acidic residues" evidence="1">
    <location>
        <begin position="976"/>
        <end position="988"/>
    </location>
</feature>
<dbReference type="AlphaFoldDB" id="A0A9N8Z0D7"/>
<evidence type="ECO:0000259" key="2">
    <source>
        <dbReference type="PROSITE" id="PS50833"/>
    </source>
</evidence>
<feature type="domain" description="Brix" evidence="2">
    <location>
        <begin position="576"/>
        <end position="838"/>
    </location>
</feature>
<dbReference type="PROSITE" id="PS50833">
    <property type="entry name" value="BRIX"/>
    <property type="match status" value="1"/>
</dbReference>
<dbReference type="Proteomes" id="UP000789405">
    <property type="component" value="Unassembled WGS sequence"/>
</dbReference>
<protein>
    <submittedName>
        <fullName evidence="3">1271_t:CDS:1</fullName>
    </submittedName>
</protein>
<dbReference type="PANTHER" id="PTHR12661">
    <property type="entry name" value="PETER PAN-RELATED"/>
    <property type="match status" value="1"/>
</dbReference>
<name>A0A9N8Z0D7_9GLOM</name>
<dbReference type="GO" id="GO:0030687">
    <property type="term" value="C:preribosome, large subunit precursor"/>
    <property type="evidence" value="ECO:0007669"/>
    <property type="project" value="TreeGrafter"/>
</dbReference>
<accession>A0A9N8Z0D7</accession>
<reference evidence="3" key="1">
    <citation type="submission" date="2021-06" db="EMBL/GenBank/DDBJ databases">
        <authorList>
            <person name="Kallberg Y."/>
            <person name="Tangrot J."/>
            <person name="Rosling A."/>
        </authorList>
    </citation>
    <scope>NUCLEOTIDE SEQUENCE</scope>
    <source>
        <strain evidence="3">MA453B</strain>
    </source>
</reference>
<comment type="caution">
    <text evidence="3">The sequence shown here is derived from an EMBL/GenBank/DDBJ whole genome shotgun (WGS) entry which is preliminary data.</text>
</comment>
<dbReference type="GO" id="GO:0019843">
    <property type="term" value="F:rRNA binding"/>
    <property type="evidence" value="ECO:0007669"/>
    <property type="project" value="InterPro"/>
</dbReference>
<dbReference type="GO" id="GO:0006364">
    <property type="term" value="P:rRNA processing"/>
    <property type="evidence" value="ECO:0007669"/>
    <property type="project" value="InterPro"/>
</dbReference>
<dbReference type="OrthoDB" id="2440439at2759"/>
<feature type="compositionally biased region" description="Basic residues" evidence="1">
    <location>
        <begin position="550"/>
        <end position="560"/>
    </location>
</feature>
<dbReference type="Pfam" id="PF04427">
    <property type="entry name" value="Brix"/>
    <property type="match status" value="1"/>
</dbReference>
<evidence type="ECO:0000313" key="4">
    <source>
        <dbReference type="Proteomes" id="UP000789405"/>
    </source>
</evidence>
<feature type="region of interest" description="Disordered" evidence="1">
    <location>
        <begin position="550"/>
        <end position="572"/>
    </location>
</feature>
<feature type="compositionally biased region" description="Basic residues" evidence="1">
    <location>
        <begin position="1031"/>
        <end position="1047"/>
    </location>
</feature>
<proteinExistence type="predicted"/>
<feature type="compositionally biased region" description="Acidic residues" evidence="1">
    <location>
        <begin position="907"/>
        <end position="927"/>
    </location>
</feature>
<evidence type="ECO:0000256" key="1">
    <source>
        <dbReference type="SAM" id="MobiDB-lite"/>
    </source>
</evidence>
<evidence type="ECO:0000313" key="3">
    <source>
        <dbReference type="EMBL" id="CAG8457693.1"/>
    </source>
</evidence>
<feature type="compositionally biased region" description="Basic and acidic residues" evidence="1">
    <location>
        <begin position="872"/>
        <end position="906"/>
    </location>
</feature>